<evidence type="ECO:0000256" key="2">
    <source>
        <dbReference type="ARBA" id="ARBA00022801"/>
    </source>
</evidence>
<comment type="caution">
    <text evidence="4">The sequence shown here is derived from an EMBL/GenBank/DDBJ whole genome shotgun (WGS) entry which is preliminary data.</text>
</comment>
<dbReference type="EMBL" id="BTGB01000001">
    <property type="protein sequence ID" value="GMM44543.1"/>
    <property type="molecule type" value="Genomic_DNA"/>
</dbReference>
<organism evidence="4 5">
    <name type="scientific">Pichia kluyveri</name>
    <name type="common">Yeast</name>
    <dbReference type="NCBI Taxonomy" id="36015"/>
    <lineage>
        <taxon>Eukaryota</taxon>
        <taxon>Fungi</taxon>
        <taxon>Dikarya</taxon>
        <taxon>Ascomycota</taxon>
        <taxon>Saccharomycotina</taxon>
        <taxon>Pichiomycetes</taxon>
        <taxon>Pichiales</taxon>
        <taxon>Pichiaceae</taxon>
        <taxon>Pichia</taxon>
    </lineage>
</organism>
<comment type="similarity">
    <text evidence="1">Belongs to the AB hydrolase superfamily.</text>
</comment>
<dbReference type="InterPro" id="IPR029058">
    <property type="entry name" value="AB_hydrolase_fold"/>
</dbReference>
<dbReference type="AlphaFoldDB" id="A0AAV5R005"/>
<sequence length="273" mass="31174">MSVRLAFDRLGVKSNGKTPLVFLHGLFGNKSNSRTVSRWLSKDRESYLVDLRCHGDSPAMTPFNYHTLAMDVGKLIEDEIKEPVIIIGHSMGGRTGMALSLERKDLVKGLISVDASPSNRPIGHSSFGTYLRVYNEMNGKKFKSLKECDEYLSKFEKNKAVRQFLLTNMKPNESEDGSSGSDKYYKCRLPINILRRGIDAVGEWPYENVRYNGPTLFIRGTESPYISDEMIPTIGKYFPSFTMEDIQCGHWVMGEKPQEFTERVQQWLNMKDF</sequence>
<dbReference type="Gene3D" id="3.40.50.1820">
    <property type="entry name" value="alpha/beta hydrolase"/>
    <property type="match status" value="1"/>
</dbReference>
<accession>A0AAV5R005</accession>
<name>A0AAV5R005_PICKL</name>
<proteinExistence type="inferred from homology"/>
<gene>
    <name evidence="4" type="ORF">DAPK24_011180</name>
</gene>
<evidence type="ECO:0000256" key="1">
    <source>
        <dbReference type="ARBA" id="ARBA00008645"/>
    </source>
</evidence>
<dbReference type="Proteomes" id="UP001378960">
    <property type="component" value="Unassembled WGS sequence"/>
</dbReference>
<keyword evidence="5" id="KW-1185">Reference proteome</keyword>
<evidence type="ECO:0000259" key="3">
    <source>
        <dbReference type="Pfam" id="PF00561"/>
    </source>
</evidence>
<feature type="domain" description="AB hydrolase-1" evidence="3">
    <location>
        <begin position="19"/>
        <end position="257"/>
    </location>
</feature>
<keyword evidence="2" id="KW-0378">Hydrolase</keyword>
<dbReference type="Pfam" id="PF00561">
    <property type="entry name" value="Abhydrolase_1"/>
    <property type="match status" value="1"/>
</dbReference>
<evidence type="ECO:0000313" key="4">
    <source>
        <dbReference type="EMBL" id="GMM44543.1"/>
    </source>
</evidence>
<protein>
    <submittedName>
        <fullName evidence="4">Imo32 protein</fullName>
    </submittedName>
</protein>
<dbReference type="GO" id="GO:0052689">
    <property type="term" value="F:carboxylic ester hydrolase activity"/>
    <property type="evidence" value="ECO:0007669"/>
    <property type="project" value="TreeGrafter"/>
</dbReference>
<dbReference type="PANTHER" id="PTHR46118:SF4">
    <property type="entry name" value="PROTEIN ABHD11"/>
    <property type="match status" value="1"/>
</dbReference>
<evidence type="ECO:0000313" key="5">
    <source>
        <dbReference type="Proteomes" id="UP001378960"/>
    </source>
</evidence>
<dbReference type="GO" id="GO:0005739">
    <property type="term" value="C:mitochondrion"/>
    <property type="evidence" value="ECO:0007669"/>
    <property type="project" value="TreeGrafter"/>
</dbReference>
<dbReference type="SUPFAM" id="SSF53474">
    <property type="entry name" value="alpha/beta-Hydrolases"/>
    <property type="match status" value="1"/>
</dbReference>
<dbReference type="InterPro" id="IPR000073">
    <property type="entry name" value="AB_hydrolase_1"/>
</dbReference>
<reference evidence="4 5" key="1">
    <citation type="journal article" date="2023" name="Elife">
        <title>Identification of key yeast species and microbe-microbe interactions impacting larval growth of Drosophila in the wild.</title>
        <authorList>
            <person name="Mure A."/>
            <person name="Sugiura Y."/>
            <person name="Maeda R."/>
            <person name="Honda K."/>
            <person name="Sakurai N."/>
            <person name="Takahashi Y."/>
            <person name="Watada M."/>
            <person name="Katoh T."/>
            <person name="Gotoh A."/>
            <person name="Gotoh Y."/>
            <person name="Taniguchi I."/>
            <person name="Nakamura K."/>
            <person name="Hayashi T."/>
            <person name="Katayama T."/>
            <person name="Uemura T."/>
            <person name="Hattori Y."/>
        </authorList>
    </citation>
    <scope>NUCLEOTIDE SEQUENCE [LARGE SCALE GENOMIC DNA]</scope>
    <source>
        <strain evidence="4 5">PK-24</strain>
    </source>
</reference>
<dbReference type="PANTHER" id="PTHR46118">
    <property type="entry name" value="PROTEIN ABHD11"/>
    <property type="match status" value="1"/>
</dbReference>